<keyword evidence="1" id="KW-0472">Membrane</keyword>
<evidence type="ECO:0000313" key="2">
    <source>
        <dbReference type="EMBL" id="TDG25380.1"/>
    </source>
</evidence>
<feature type="transmembrane region" description="Helical" evidence="1">
    <location>
        <begin position="7"/>
        <end position="31"/>
    </location>
</feature>
<feature type="transmembrane region" description="Helical" evidence="1">
    <location>
        <begin position="75"/>
        <end position="97"/>
    </location>
</feature>
<keyword evidence="1" id="KW-0812">Transmembrane</keyword>
<dbReference type="RefSeq" id="WP_133193943.1">
    <property type="nucleotide sequence ID" value="NZ_JBHUCW010000006.1"/>
</dbReference>
<proteinExistence type="predicted"/>
<gene>
    <name evidence="2" type="ORF">EYW47_05980</name>
</gene>
<dbReference type="EMBL" id="SMRP01000002">
    <property type="protein sequence ID" value="TDG25380.1"/>
    <property type="molecule type" value="Genomic_DNA"/>
</dbReference>
<reference evidence="2 3" key="1">
    <citation type="submission" date="2019-03" db="EMBL/GenBank/DDBJ databases">
        <title>Paraburkholderia sp. 4M-K11, isolated from subtropical forest soil.</title>
        <authorList>
            <person name="Gao Z.-H."/>
            <person name="Qiu L.-H."/>
        </authorList>
    </citation>
    <scope>NUCLEOTIDE SEQUENCE [LARGE SCALE GENOMIC DNA]</scope>
    <source>
        <strain evidence="2 3">4M-K11</strain>
    </source>
</reference>
<dbReference type="AlphaFoldDB" id="A0A4R5ME35"/>
<keyword evidence="3" id="KW-1185">Reference proteome</keyword>
<organism evidence="2 3">
    <name type="scientific">Paraburkholderia silviterrae</name>
    <dbReference type="NCBI Taxonomy" id="2528715"/>
    <lineage>
        <taxon>Bacteria</taxon>
        <taxon>Pseudomonadati</taxon>
        <taxon>Pseudomonadota</taxon>
        <taxon>Betaproteobacteria</taxon>
        <taxon>Burkholderiales</taxon>
        <taxon>Burkholderiaceae</taxon>
        <taxon>Paraburkholderia</taxon>
    </lineage>
</organism>
<feature type="transmembrane region" description="Helical" evidence="1">
    <location>
        <begin position="117"/>
        <end position="139"/>
    </location>
</feature>
<sequence length="144" mass="15528">MLFIHTIVWIVVAILLPLFPIALGWIIVFFMGGATPFTEYAAEIVQDGQLCFYSVAIGCAEGLEVWEWHEASHPYRGIVAVLCMAAIAASLVMYGIIAAVKEAKTHSSTLAAKEKAIAVVSIVIATVSAILVTLTHVWIKWNGG</sequence>
<evidence type="ECO:0000313" key="3">
    <source>
        <dbReference type="Proteomes" id="UP000295722"/>
    </source>
</evidence>
<accession>A0A4R5ME35</accession>
<dbReference type="Proteomes" id="UP000295722">
    <property type="component" value="Unassembled WGS sequence"/>
</dbReference>
<name>A0A4R5ME35_9BURK</name>
<protein>
    <submittedName>
        <fullName evidence="2">Uncharacterized protein</fullName>
    </submittedName>
</protein>
<keyword evidence="1" id="KW-1133">Transmembrane helix</keyword>
<evidence type="ECO:0000256" key="1">
    <source>
        <dbReference type="SAM" id="Phobius"/>
    </source>
</evidence>
<comment type="caution">
    <text evidence="2">The sequence shown here is derived from an EMBL/GenBank/DDBJ whole genome shotgun (WGS) entry which is preliminary data.</text>
</comment>